<evidence type="ECO:0000313" key="2">
    <source>
        <dbReference type="Proteomes" id="UP001497700"/>
    </source>
</evidence>
<reference evidence="1 2" key="1">
    <citation type="journal article" date="2022" name="New Phytol.">
        <title>Ecological generalism drives hyperdiversity of secondary metabolite gene clusters in xylarialean endophytes.</title>
        <authorList>
            <person name="Franco M.E.E."/>
            <person name="Wisecaver J.H."/>
            <person name="Arnold A.E."/>
            <person name="Ju Y.M."/>
            <person name="Slot J.C."/>
            <person name="Ahrendt S."/>
            <person name="Moore L.P."/>
            <person name="Eastman K.E."/>
            <person name="Scott K."/>
            <person name="Konkel Z."/>
            <person name="Mondo S.J."/>
            <person name="Kuo A."/>
            <person name="Hayes R.D."/>
            <person name="Haridas S."/>
            <person name="Andreopoulos B."/>
            <person name="Riley R."/>
            <person name="LaButti K."/>
            <person name="Pangilinan J."/>
            <person name="Lipzen A."/>
            <person name="Amirebrahimi M."/>
            <person name="Yan J."/>
            <person name="Adam C."/>
            <person name="Keymanesh K."/>
            <person name="Ng V."/>
            <person name="Louie K."/>
            <person name="Northen T."/>
            <person name="Drula E."/>
            <person name="Henrissat B."/>
            <person name="Hsieh H.M."/>
            <person name="Youens-Clark K."/>
            <person name="Lutzoni F."/>
            <person name="Miadlikowska J."/>
            <person name="Eastwood D.C."/>
            <person name="Hamelin R.C."/>
            <person name="Grigoriev I.V."/>
            <person name="U'Ren J.M."/>
        </authorList>
    </citation>
    <scope>NUCLEOTIDE SEQUENCE [LARGE SCALE GENOMIC DNA]</scope>
    <source>
        <strain evidence="1 2">CBS 119005</strain>
    </source>
</reference>
<dbReference type="EMBL" id="MU393493">
    <property type="protein sequence ID" value="KAI4863979.1"/>
    <property type="molecule type" value="Genomic_DNA"/>
</dbReference>
<gene>
    <name evidence="1" type="ORF">F4820DRAFT_470914</name>
</gene>
<dbReference type="Proteomes" id="UP001497700">
    <property type="component" value="Unassembled WGS sequence"/>
</dbReference>
<comment type="caution">
    <text evidence="1">The sequence shown here is derived from an EMBL/GenBank/DDBJ whole genome shotgun (WGS) entry which is preliminary data.</text>
</comment>
<accession>A0ACB9YX24</accession>
<evidence type="ECO:0000313" key="1">
    <source>
        <dbReference type="EMBL" id="KAI4863979.1"/>
    </source>
</evidence>
<protein>
    <submittedName>
        <fullName evidence="1">Uncharacterized protein</fullName>
    </submittedName>
</protein>
<proteinExistence type="predicted"/>
<sequence>MAMSESACNYLPIDGSDHETPRQPKSCTPFAKPFGFIFILVQIVELSIILVLTMSLHHAWQDIPPHPYLPLHDYAKTVNFDVIFHAEDIDARIYNHTFWRSFIPASGGIVSIPSTSTIVPDQATMPSPLDSSHLLYQVSVFHSLHCLEAVKWAITGEGDKYNIPDLRTVHAPHCIDWIRQELMCNADLTLNTMYQEMTVPHQCRDFDRILEWTKKNSFNGSLDSIGFHNSHN</sequence>
<keyword evidence="2" id="KW-1185">Reference proteome</keyword>
<organism evidence="1 2">
    <name type="scientific">Hypoxylon rubiginosum</name>
    <dbReference type="NCBI Taxonomy" id="110542"/>
    <lineage>
        <taxon>Eukaryota</taxon>
        <taxon>Fungi</taxon>
        <taxon>Dikarya</taxon>
        <taxon>Ascomycota</taxon>
        <taxon>Pezizomycotina</taxon>
        <taxon>Sordariomycetes</taxon>
        <taxon>Xylariomycetidae</taxon>
        <taxon>Xylariales</taxon>
        <taxon>Hypoxylaceae</taxon>
        <taxon>Hypoxylon</taxon>
    </lineage>
</organism>
<name>A0ACB9YX24_9PEZI</name>